<gene>
    <name evidence="1" type="ORF">NDU88_004509</name>
</gene>
<evidence type="ECO:0000313" key="1">
    <source>
        <dbReference type="EMBL" id="KAJ1099408.1"/>
    </source>
</evidence>
<name>A0AAV7MBX2_PLEWA</name>
<accession>A0AAV7MBX2</accession>
<comment type="caution">
    <text evidence="1">The sequence shown here is derived from an EMBL/GenBank/DDBJ whole genome shotgun (WGS) entry which is preliminary data.</text>
</comment>
<sequence length="86" mass="9334">MGYCSRKPENPDSAEIALTVERHQEREEHTGGVERDPMADEACCLQPEAWAYLIAKARGKPALTCEVTANQTGPGHRCPACQGSAH</sequence>
<dbReference type="AlphaFoldDB" id="A0AAV7MBX2"/>
<dbReference type="EMBL" id="JANPWB010000014">
    <property type="protein sequence ID" value="KAJ1099408.1"/>
    <property type="molecule type" value="Genomic_DNA"/>
</dbReference>
<evidence type="ECO:0000313" key="2">
    <source>
        <dbReference type="Proteomes" id="UP001066276"/>
    </source>
</evidence>
<keyword evidence="2" id="KW-1185">Reference proteome</keyword>
<dbReference type="Proteomes" id="UP001066276">
    <property type="component" value="Chromosome 10"/>
</dbReference>
<protein>
    <submittedName>
        <fullName evidence="1">Uncharacterized protein</fullName>
    </submittedName>
</protein>
<reference evidence="1" key="1">
    <citation type="journal article" date="2022" name="bioRxiv">
        <title>Sequencing and chromosome-scale assembly of the giantPleurodeles waltlgenome.</title>
        <authorList>
            <person name="Brown T."/>
            <person name="Elewa A."/>
            <person name="Iarovenko S."/>
            <person name="Subramanian E."/>
            <person name="Araus A.J."/>
            <person name="Petzold A."/>
            <person name="Susuki M."/>
            <person name="Suzuki K.-i.T."/>
            <person name="Hayashi T."/>
            <person name="Toyoda A."/>
            <person name="Oliveira C."/>
            <person name="Osipova E."/>
            <person name="Leigh N.D."/>
            <person name="Simon A."/>
            <person name="Yun M.H."/>
        </authorList>
    </citation>
    <scope>NUCLEOTIDE SEQUENCE</scope>
    <source>
        <strain evidence="1">20211129_DDA</strain>
        <tissue evidence="1">Liver</tissue>
    </source>
</reference>
<proteinExistence type="predicted"/>
<organism evidence="1 2">
    <name type="scientific">Pleurodeles waltl</name>
    <name type="common">Iberian ribbed newt</name>
    <dbReference type="NCBI Taxonomy" id="8319"/>
    <lineage>
        <taxon>Eukaryota</taxon>
        <taxon>Metazoa</taxon>
        <taxon>Chordata</taxon>
        <taxon>Craniata</taxon>
        <taxon>Vertebrata</taxon>
        <taxon>Euteleostomi</taxon>
        <taxon>Amphibia</taxon>
        <taxon>Batrachia</taxon>
        <taxon>Caudata</taxon>
        <taxon>Salamandroidea</taxon>
        <taxon>Salamandridae</taxon>
        <taxon>Pleurodelinae</taxon>
        <taxon>Pleurodeles</taxon>
    </lineage>
</organism>